<dbReference type="InterPro" id="IPR010987">
    <property type="entry name" value="Glutathione-S-Trfase_C-like"/>
</dbReference>
<feature type="compositionally biased region" description="Polar residues" evidence="3">
    <location>
        <begin position="605"/>
        <end position="620"/>
    </location>
</feature>
<dbReference type="InterPro" id="IPR051369">
    <property type="entry name" value="GST_Theta"/>
</dbReference>
<feature type="domain" description="GST N-terminal" evidence="4">
    <location>
        <begin position="1"/>
        <end position="79"/>
    </location>
</feature>
<protein>
    <recommendedName>
        <fullName evidence="8">Glutathione transferase</fullName>
    </recommendedName>
</protein>
<evidence type="ECO:0000313" key="7">
    <source>
        <dbReference type="Proteomes" id="UP001642484"/>
    </source>
</evidence>
<comment type="caution">
    <text evidence="6">The sequence shown here is derived from an EMBL/GenBank/DDBJ whole genome shotgun (WGS) entry which is preliminary data.</text>
</comment>
<evidence type="ECO:0000256" key="1">
    <source>
        <dbReference type="ARBA" id="ARBA00004496"/>
    </source>
</evidence>
<dbReference type="PROSITE" id="PS50405">
    <property type="entry name" value="GST_CTER"/>
    <property type="match status" value="1"/>
</dbReference>
<keyword evidence="7" id="KW-1185">Reference proteome</keyword>
<dbReference type="PANTHER" id="PTHR43917:SF8">
    <property type="entry name" value="GH16740P-RELATED"/>
    <property type="match status" value="1"/>
</dbReference>
<dbReference type="InterPro" id="IPR036282">
    <property type="entry name" value="Glutathione-S-Trfase_C_sf"/>
</dbReference>
<dbReference type="PANTHER" id="PTHR43917">
    <property type="match status" value="1"/>
</dbReference>
<dbReference type="Proteomes" id="UP001642484">
    <property type="component" value="Unassembled WGS sequence"/>
</dbReference>
<evidence type="ECO:0000256" key="3">
    <source>
        <dbReference type="SAM" id="MobiDB-lite"/>
    </source>
</evidence>
<accession>A0ABP0KW35</accession>
<dbReference type="SFLD" id="SFLDS00019">
    <property type="entry name" value="Glutathione_Transferase_(cytos"/>
    <property type="match status" value="1"/>
</dbReference>
<dbReference type="SUPFAM" id="SSF47616">
    <property type="entry name" value="GST C-terminal domain-like"/>
    <property type="match status" value="1"/>
</dbReference>
<dbReference type="Pfam" id="PF00043">
    <property type="entry name" value="GST_C"/>
    <property type="match status" value="1"/>
</dbReference>
<evidence type="ECO:0000256" key="2">
    <source>
        <dbReference type="ARBA" id="ARBA00022490"/>
    </source>
</evidence>
<dbReference type="SFLD" id="SFLDG00358">
    <property type="entry name" value="Main_(cytGST)"/>
    <property type="match status" value="1"/>
</dbReference>
<proteinExistence type="predicted"/>
<dbReference type="SUPFAM" id="SSF52833">
    <property type="entry name" value="Thioredoxin-like"/>
    <property type="match status" value="1"/>
</dbReference>
<evidence type="ECO:0000259" key="5">
    <source>
        <dbReference type="PROSITE" id="PS50405"/>
    </source>
</evidence>
<dbReference type="InterPro" id="IPR040079">
    <property type="entry name" value="Glutathione_S-Trfase"/>
</dbReference>
<gene>
    <name evidence="6" type="ORF">CCMP2556_LOCUS18159</name>
</gene>
<dbReference type="PROSITE" id="PS50404">
    <property type="entry name" value="GST_NTER"/>
    <property type="match status" value="1"/>
</dbReference>
<feature type="domain" description="GST C-terminal" evidence="5">
    <location>
        <begin position="83"/>
        <end position="215"/>
    </location>
</feature>
<dbReference type="InterPro" id="IPR004045">
    <property type="entry name" value="Glutathione_S-Trfase_N"/>
</dbReference>
<dbReference type="EMBL" id="CAXAMN010010213">
    <property type="protein sequence ID" value="CAK9031111.1"/>
    <property type="molecule type" value="Genomic_DNA"/>
</dbReference>
<evidence type="ECO:0000313" key="6">
    <source>
        <dbReference type="EMBL" id="CAK9031111.1"/>
    </source>
</evidence>
<feature type="region of interest" description="Disordered" evidence="3">
    <location>
        <begin position="594"/>
        <end position="637"/>
    </location>
</feature>
<dbReference type="Gene3D" id="1.20.1050.10">
    <property type="match status" value="1"/>
</dbReference>
<organism evidence="6 7">
    <name type="scientific">Durusdinium trenchii</name>
    <dbReference type="NCBI Taxonomy" id="1381693"/>
    <lineage>
        <taxon>Eukaryota</taxon>
        <taxon>Sar</taxon>
        <taxon>Alveolata</taxon>
        <taxon>Dinophyceae</taxon>
        <taxon>Suessiales</taxon>
        <taxon>Symbiodiniaceae</taxon>
        <taxon>Durusdinium</taxon>
    </lineage>
</organism>
<dbReference type="InterPro" id="IPR004046">
    <property type="entry name" value="GST_C"/>
</dbReference>
<evidence type="ECO:0008006" key="8">
    <source>
        <dbReference type="Google" id="ProtNLM"/>
    </source>
</evidence>
<name>A0ABP0KW35_9DINO</name>
<evidence type="ECO:0000259" key="4">
    <source>
        <dbReference type="PROSITE" id="PS50404"/>
    </source>
</evidence>
<dbReference type="Pfam" id="PF13417">
    <property type="entry name" value="GST_N_3"/>
    <property type="match status" value="1"/>
</dbReference>
<keyword evidence="2" id="KW-0963">Cytoplasm</keyword>
<dbReference type="InterPro" id="IPR036249">
    <property type="entry name" value="Thioredoxin-like_sf"/>
</dbReference>
<dbReference type="Gene3D" id="3.40.30.10">
    <property type="entry name" value="Glutaredoxin"/>
    <property type="match status" value="1"/>
</dbReference>
<sequence>MKIYTMPISQPCRALSWACAYENVQVEEVQTMPGKDTRSKEFQAQGVIPAVPRLEEDGFILNESHAIMAYLGDKFEWKLYPRDARIRARIHQYMNWHHQNTRRITMALFAPVMRPDLKISPEQTKQWMKEIAQTLQSIERWLNENPWLCGPAPTVADLSCYCEVGQCLDKFTGLFKLNGIDLLGYPKLTQWLEACEQLQGFEVSHAALSQLSPAIRGAEGNVQDVTAEPDRNSAKLAQGGPRVERLQRLEVTGNNVHDTFGHAQLYAFTGHQELKRCLRIGEMFCVANDDDDDDDGDGDGDDDDDKGCEWFELVGCCMAWSFLSLRSALLNLFSPAKHGGRSWTWRTFWTGAPAPRLHHGGRALAHVDFVRRVTFEYKFDNGSSPGPYPYDAQDSMKSLVSWPHKWTCAQTWRAPPVAADVAADGRAVGLLTYLRHWRRDQEMKREGEEEVTEPAMKRARQTMAAQFPQKQRQQKCGKSAITIGAKALHNSLKKDGIGSSAGKGQESRHLPDSLLPEISSRIGMGRLDGFEGTAFSKLCHHRSTHCDKFASDEDHLDRAAVAGPLPVAAVLTQPNCCIAVALVTHWFRKPATTNLQGLPDFESDGQPSISRRSSEAQLNPFQPPQMDLPEPGDPAPGDEELQIVSEEVRPEELFRRLELFRDFAEGLARHLDTVTIPSVSEITELNEKLQEIHENTLGTNLTQAEGFILRTSLRLAMLAYGRNDGKGLSYHELRGTEKQVSMLELQFTSFRHKFRTDDAAHLVAYLFKVQGPKGPGVGIVLSYKGSTNLADWM</sequence>
<comment type="subcellular location">
    <subcellularLocation>
        <location evidence="1">Cytoplasm</location>
    </subcellularLocation>
</comment>
<reference evidence="6 7" key="1">
    <citation type="submission" date="2024-02" db="EMBL/GenBank/DDBJ databases">
        <authorList>
            <person name="Chen Y."/>
            <person name="Shah S."/>
            <person name="Dougan E. K."/>
            <person name="Thang M."/>
            <person name="Chan C."/>
        </authorList>
    </citation>
    <scope>NUCLEOTIDE SEQUENCE [LARGE SCALE GENOMIC DNA]</scope>
</reference>